<organism evidence="8 9">
    <name type="scientific">Peptococcus simiae</name>
    <dbReference type="NCBI Taxonomy" id="1643805"/>
    <lineage>
        <taxon>Bacteria</taxon>
        <taxon>Bacillati</taxon>
        <taxon>Bacillota</taxon>
        <taxon>Clostridia</taxon>
        <taxon>Eubacteriales</taxon>
        <taxon>Peptococcaceae</taxon>
        <taxon>Peptococcus</taxon>
    </lineage>
</organism>
<evidence type="ECO:0000256" key="6">
    <source>
        <dbReference type="SAM" id="Phobius"/>
    </source>
</evidence>
<gene>
    <name evidence="8" type="ORF">ACKQTC_03780</name>
</gene>
<dbReference type="PANTHER" id="PTHR33885:SF3">
    <property type="entry name" value="PHAGE SHOCK PROTEIN C"/>
    <property type="match status" value="1"/>
</dbReference>
<accession>A0ABW9GY14</accession>
<dbReference type="InterPro" id="IPR052027">
    <property type="entry name" value="PspC"/>
</dbReference>
<evidence type="ECO:0000256" key="4">
    <source>
        <dbReference type="ARBA" id="ARBA00022989"/>
    </source>
</evidence>
<evidence type="ECO:0000259" key="7">
    <source>
        <dbReference type="Pfam" id="PF04024"/>
    </source>
</evidence>
<reference evidence="8 9" key="1">
    <citation type="journal article" date="2016" name="Int. J. Syst. Evol. Microbiol.">
        <title>Peptococcus simiae sp. nov., isolated from rhesus macaque faeces and emended description of the genus Peptococcus.</title>
        <authorList>
            <person name="Shkoporov A.N."/>
            <person name="Efimov B.A."/>
            <person name="Kondova I."/>
            <person name="Ouwerling B."/>
            <person name="Chaplin A.V."/>
            <person name="Shcherbakova V.A."/>
            <person name="Langermans J.A.M."/>
        </authorList>
    </citation>
    <scope>NUCLEOTIDE SEQUENCE [LARGE SCALE GENOMIC DNA]</scope>
    <source>
        <strain evidence="8 9">M108</strain>
    </source>
</reference>
<dbReference type="Proteomes" id="UP001631949">
    <property type="component" value="Unassembled WGS sequence"/>
</dbReference>
<comment type="subcellular location">
    <subcellularLocation>
        <location evidence="1">Cell membrane</location>
        <topology evidence="1">Single-pass membrane protein</topology>
    </subcellularLocation>
</comment>
<evidence type="ECO:0000256" key="3">
    <source>
        <dbReference type="ARBA" id="ARBA00022692"/>
    </source>
</evidence>
<evidence type="ECO:0000256" key="2">
    <source>
        <dbReference type="ARBA" id="ARBA00022475"/>
    </source>
</evidence>
<keyword evidence="4 6" id="KW-1133">Transmembrane helix</keyword>
<evidence type="ECO:0000313" key="8">
    <source>
        <dbReference type="EMBL" id="MFM9413481.1"/>
    </source>
</evidence>
<evidence type="ECO:0000256" key="1">
    <source>
        <dbReference type="ARBA" id="ARBA00004162"/>
    </source>
</evidence>
<keyword evidence="5 6" id="KW-0472">Membrane</keyword>
<evidence type="ECO:0000313" key="9">
    <source>
        <dbReference type="Proteomes" id="UP001631949"/>
    </source>
</evidence>
<feature type="transmembrane region" description="Helical" evidence="6">
    <location>
        <begin position="45"/>
        <end position="70"/>
    </location>
</feature>
<dbReference type="PANTHER" id="PTHR33885">
    <property type="entry name" value="PHAGE SHOCK PROTEIN C"/>
    <property type="match status" value="1"/>
</dbReference>
<sequence length="78" mass="8402">MAYEGNGSGRKKRLSKAKEGAKLEGVCQGLANHFGWDVSLVRLCFFLPAILPGVTMMGALGLYIILAIILPTEADSYE</sequence>
<keyword evidence="3 6" id="KW-0812">Transmembrane</keyword>
<keyword evidence="2" id="KW-1003">Cell membrane</keyword>
<feature type="domain" description="Phage shock protein PspC N-terminal" evidence="7">
    <location>
        <begin position="12"/>
        <end position="73"/>
    </location>
</feature>
<dbReference type="EMBL" id="JBJUVG010000003">
    <property type="protein sequence ID" value="MFM9413481.1"/>
    <property type="molecule type" value="Genomic_DNA"/>
</dbReference>
<dbReference type="Pfam" id="PF04024">
    <property type="entry name" value="PspC"/>
    <property type="match status" value="1"/>
</dbReference>
<name>A0ABW9GY14_9FIRM</name>
<keyword evidence="9" id="KW-1185">Reference proteome</keyword>
<comment type="caution">
    <text evidence="8">The sequence shown here is derived from an EMBL/GenBank/DDBJ whole genome shotgun (WGS) entry which is preliminary data.</text>
</comment>
<dbReference type="InterPro" id="IPR007168">
    <property type="entry name" value="Phageshock_PspC_N"/>
</dbReference>
<dbReference type="RefSeq" id="WP_408977095.1">
    <property type="nucleotide sequence ID" value="NZ_JBJUVG010000003.1"/>
</dbReference>
<evidence type="ECO:0000256" key="5">
    <source>
        <dbReference type="ARBA" id="ARBA00023136"/>
    </source>
</evidence>
<proteinExistence type="predicted"/>
<protein>
    <submittedName>
        <fullName evidence="8">PspC domain-containing protein</fullName>
    </submittedName>
</protein>